<comment type="caution">
    <text evidence="1">The sequence shown here is derived from an EMBL/GenBank/DDBJ whole genome shotgun (WGS) entry which is preliminary data.</text>
</comment>
<sequence length="71" mass="7894">MLAVELKRSYLRSHGDFPLWEPACSQSRLPVLITFPSQTSCCGVIHHDYKSAPVSVAYSSTVSLWDARAEP</sequence>
<evidence type="ECO:0000313" key="1">
    <source>
        <dbReference type="EMBL" id="TNN22031.1"/>
    </source>
</evidence>
<dbReference type="EMBL" id="SRLO01024550">
    <property type="protein sequence ID" value="TNN22031.1"/>
    <property type="molecule type" value="Genomic_DNA"/>
</dbReference>
<organism evidence="1 2">
    <name type="scientific">Liparis tanakae</name>
    <name type="common">Tanaka's snailfish</name>
    <dbReference type="NCBI Taxonomy" id="230148"/>
    <lineage>
        <taxon>Eukaryota</taxon>
        <taxon>Metazoa</taxon>
        <taxon>Chordata</taxon>
        <taxon>Craniata</taxon>
        <taxon>Vertebrata</taxon>
        <taxon>Euteleostomi</taxon>
        <taxon>Actinopterygii</taxon>
        <taxon>Neopterygii</taxon>
        <taxon>Teleostei</taxon>
        <taxon>Neoteleostei</taxon>
        <taxon>Acanthomorphata</taxon>
        <taxon>Eupercaria</taxon>
        <taxon>Perciformes</taxon>
        <taxon>Cottioidei</taxon>
        <taxon>Cottales</taxon>
        <taxon>Liparidae</taxon>
        <taxon>Liparis</taxon>
    </lineage>
</organism>
<protein>
    <submittedName>
        <fullName evidence="1">Uncharacterized protein</fullName>
    </submittedName>
</protein>
<keyword evidence="2" id="KW-1185">Reference proteome</keyword>
<name>A0A4Z2DZP9_9TELE</name>
<accession>A0A4Z2DZP9</accession>
<dbReference type="Proteomes" id="UP000314294">
    <property type="component" value="Unassembled WGS sequence"/>
</dbReference>
<evidence type="ECO:0000313" key="2">
    <source>
        <dbReference type="Proteomes" id="UP000314294"/>
    </source>
</evidence>
<reference evidence="1 2" key="1">
    <citation type="submission" date="2019-03" db="EMBL/GenBank/DDBJ databases">
        <title>First draft genome of Liparis tanakae, snailfish: a comprehensive survey of snailfish specific genes.</title>
        <authorList>
            <person name="Kim W."/>
            <person name="Song I."/>
            <person name="Jeong J.-H."/>
            <person name="Kim D."/>
            <person name="Kim S."/>
            <person name="Ryu S."/>
            <person name="Song J.Y."/>
            <person name="Lee S.K."/>
        </authorList>
    </citation>
    <scope>NUCLEOTIDE SEQUENCE [LARGE SCALE GENOMIC DNA]</scope>
    <source>
        <tissue evidence="1">Muscle</tissue>
    </source>
</reference>
<proteinExistence type="predicted"/>
<dbReference type="AlphaFoldDB" id="A0A4Z2DZP9"/>
<gene>
    <name evidence="1" type="ORF">EYF80_067856</name>
</gene>